<dbReference type="STRING" id="1003195.SCATT_22590"/>
<dbReference type="Pfam" id="PF24623">
    <property type="entry name" value="Phage_zn_bind_8"/>
    <property type="match status" value="1"/>
</dbReference>
<dbReference type="Proteomes" id="UP000007842">
    <property type="component" value="Chromosome"/>
</dbReference>
<dbReference type="PATRIC" id="fig|1003195.11.peg.3789"/>
<gene>
    <name evidence="2" type="ordered locus">SCATT_22590</name>
</gene>
<dbReference type="HOGENOM" id="CLU_1204259_0_0_11"/>
<dbReference type="Gene3D" id="1.10.8.200">
    <property type="entry name" value="Replisome organizer (g39p helicase loader/inhibitor protein)"/>
    <property type="match status" value="1"/>
</dbReference>
<name>F8JY54_STREN</name>
<sequence>MSPDEIPGLLKTISLADPRILPPDPDELRGKTAMWAAVLADVPREYALRAAQEHYRRSPYPILPSDIVAAYKADAAARLGRHVEQAPPVDPVDEVAYRRALRDGRIAVAHGTQPPAPVPAIAAATPADRPYMPDWVRAQLGIRPRPPELSVPCPKDGCRARPGTACITPTGRTRTVAHQARRDAHAHAEAGQASA</sequence>
<proteinExistence type="predicted"/>
<organism evidence="2 3">
    <name type="scientific">Streptantibioticus cattleyicolor (strain ATCC 35852 / DSM 46488 / JCM 4925 / NBRC 14057 / NRRL 8057)</name>
    <name type="common">Streptomyces cattleya</name>
    <dbReference type="NCBI Taxonomy" id="1003195"/>
    <lineage>
        <taxon>Bacteria</taxon>
        <taxon>Bacillati</taxon>
        <taxon>Actinomycetota</taxon>
        <taxon>Actinomycetes</taxon>
        <taxon>Kitasatosporales</taxon>
        <taxon>Streptomycetaceae</taxon>
        <taxon>Streptantibioticus</taxon>
    </lineage>
</organism>
<dbReference type="RefSeq" id="WP_014143022.1">
    <property type="nucleotide sequence ID" value="NC_016111.1"/>
</dbReference>
<protein>
    <recommendedName>
        <fullName evidence="1">DNA-binding phage zinc finger domain-containing protein</fullName>
    </recommendedName>
</protein>
<reference evidence="3" key="1">
    <citation type="submission" date="2011-12" db="EMBL/GenBank/DDBJ databases">
        <title>Complete genome sequence of Streptomyces cattleya strain DSM 46488.</title>
        <authorList>
            <person name="Ou H.-Y."/>
            <person name="Li P."/>
            <person name="Zhao C."/>
            <person name="O'Hagan D."/>
            <person name="Deng Z."/>
        </authorList>
    </citation>
    <scope>NUCLEOTIDE SEQUENCE [LARGE SCALE GENOMIC DNA]</scope>
    <source>
        <strain evidence="3">ATCC 35852 / DSM 46488 / JCM 4925 / NBRC 14057 / NRRL 8057</strain>
    </source>
</reference>
<dbReference type="KEGG" id="sct:SCAT_2276"/>
<evidence type="ECO:0000259" key="1">
    <source>
        <dbReference type="Pfam" id="PF24623"/>
    </source>
</evidence>
<dbReference type="KEGG" id="scy:SCATT_22590"/>
<dbReference type="OrthoDB" id="4222963at2"/>
<dbReference type="eggNOG" id="ENOG5031TZE">
    <property type="taxonomic scope" value="Bacteria"/>
</dbReference>
<dbReference type="InterPro" id="IPR056911">
    <property type="entry name" value="Phage_Znf_bind_put"/>
</dbReference>
<keyword evidence="3" id="KW-1185">Reference proteome</keyword>
<dbReference type="EMBL" id="CP003219">
    <property type="protein sequence ID" value="AEW94630.1"/>
    <property type="molecule type" value="Genomic_DNA"/>
</dbReference>
<feature type="domain" description="DNA-binding phage zinc finger" evidence="1">
    <location>
        <begin position="137"/>
        <end position="190"/>
    </location>
</feature>
<accession>G8WPC8</accession>
<evidence type="ECO:0000313" key="2">
    <source>
        <dbReference type="EMBL" id="AEW94630.1"/>
    </source>
</evidence>
<dbReference type="AlphaFoldDB" id="F8JY54"/>
<accession>F8JY54</accession>
<evidence type="ECO:0000313" key="3">
    <source>
        <dbReference type="Proteomes" id="UP000007842"/>
    </source>
</evidence>